<evidence type="ECO:0000313" key="2">
    <source>
        <dbReference type="EMBL" id="KAH0850812.1"/>
    </source>
</evidence>
<proteinExistence type="predicted"/>
<sequence>MAAAVLMPTISFRDGSIHEDWQVLGRDEPKKKILVKQTSMRHSEREISMDPKSVVKSLSMSPSLRRNDSFDMMLLRRHVTS</sequence>
<evidence type="ECO:0000256" key="1">
    <source>
        <dbReference type="SAM" id="MobiDB-lite"/>
    </source>
</evidence>
<reference evidence="2 3" key="1">
    <citation type="submission" date="2021-05" db="EMBL/GenBank/DDBJ databases">
        <title>Genome Assembly of Synthetic Allotetraploid Brassica napus Reveals Homoeologous Exchanges between Subgenomes.</title>
        <authorList>
            <person name="Davis J.T."/>
        </authorList>
    </citation>
    <scope>NUCLEOTIDE SEQUENCE [LARGE SCALE GENOMIC DNA]</scope>
    <source>
        <strain evidence="3">cv. Da-Ae</strain>
        <tissue evidence="2">Seedling</tissue>
    </source>
</reference>
<gene>
    <name evidence="2" type="ORF">HID58_095230</name>
</gene>
<feature type="region of interest" description="Disordered" evidence="1">
    <location>
        <begin position="36"/>
        <end position="60"/>
    </location>
</feature>
<organism evidence="2 3">
    <name type="scientific">Brassica napus</name>
    <name type="common">Rape</name>
    <dbReference type="NCBI Taxonomy" id="3708"/>
    <lineage>
        <taxon>Eukaryota</taxon>
        <taxon>Viridiplantae</taxon>
        <taxon>Streptophyta</taxon>
        <taxon>Embryophyta</taxon>
        <taxon>Tracheophyta</taxon>
        <taxon>Spermatophyta</taxon>
        <taxon>Magnoliopsida</taxon>
        <taxon>eudicotyledons</taxon>
        <taxon>Gunneridae</taxon>
        <taxon>Pentapetalae</taxon>
        <taxon>rosids</taxon>
        <taxon>malvids</taxon>
        <taxon>Brassicales</taxon>
        <taxon>Brassicaceae</taxon>
        <taxon>Brassiceae</taxon>
        <taxon>Brassica</taxon>
    </lineage>
</organism>
<accession>A0ABQ7X6N2</accession>
<dbReference type="EMBL" id="JAGKQM010001922">
    <property type="protein sequence ID" value="KAH0850812.1"/>
    <property type="molecule type" value="Genomic_DNA"/>
</dbReference>
<dbReference type="Proteomes" id="UP000824890">
    <property type="component" value="Unassembled WGS sequence"/>
</dbReference>
<protein>
    <submittedName>
        <fullName evidence="2">Uncharacterized protein</fullName>
    </submittedName>
</protein>
<evidence type="ECO:0000313" key="3">
    <source>
        <dbReference type="Proteomes" id="UP000824890"/>
    </source>
</evidence>
<name>A0ABQ7X6N2_BRANA</name>
<comment type="caution">
    <text evidence="2">The sequence shown here is derived from an EMBL/GenBank/DDBJ whole genome shotgun (WGS) entry which is preliminary data.</text>
</comment>
<keyword evidence="3" id="KW-1185">Reference proteome</keyword>